<comment type="similarity">
    <text evidence="2 7 8">Belongs to the peptidase C12 family.</text>
</comment>
<feature type="site" description="Important for enzyme activity" evidence="7">
    <location>
        <position position="160"/>
    </location>
</feature>
<feature type="site" description="Transition state stabilizer" evidence="7">
    <location>
        <position position="61"/>
    </location>
</feature>
<dbReference type="PANTHER" id="PTHR10589:SF17">
    <property type="entry name" value="UBIQUITIN CARBOXYL-TERMINAL HYDROLASE"/>
    <property type="match status" value="1"/>
</dbReference>
<dbReference type="AlphaFoldDB" id="A0A8H6S4T4"/>
<dbReference type="InterPro" id="IPR001578">
    <property type="entry name" value="Peptidase_C12_UCH"/>
</dbReference>
<accession>A0A8H6S4T4</accession>
<evidence type="ECO:0000256" key="7">
    <source>
        <dbReference type="PROSITE-ProRule" id="PRU01393"/>
    </source>
</evidence>
<dbReference type="Gene3D" id="3.40.532.10">
    <property type="entry name" value="Peptidase C12, ubiquitin carboxyl-terminal hydrolase"/>
    <property type="match status" value="1"/>
</dbReference>
<dbReference type="RefSeq" id="XP_037215196.1">
    <property type="nucleotide sequence ID" value="XM_037368270.1"/>
</dbReference>
<dbReference type="GeneID" id="59350786"/>
<dbReference type="InterPro" id="IPR036959">
    <property type="entry name" value="Peptidase_C12_UCH_sf"/>
</dbReference>
<evidence type="ECO:0000256" key="8">
    <source>
        <dbReference type="RuleBase" id="RU361215"/>
    </source>
</evidence>
<sequence>MLDPLEEVRLMLPQPVHALILIYSTTEEYEKSIRDARQAERNAGNGYSGSGDGEPVIWFDQTIRHACGFMSLLHASANLSSSGDEFIERGSLLANLLRDALPLAPVERAALLKSSQGIADVYNTASVRGTSTILHAEDNVPGHYVCFVRSPRTGHIFELDGGKNGPIDQDGWLQGDRDMLSGGLKLAKEFIANRTDPKHPHCHVMALVPTD</sequence>
<comment type="catalytic activity">
    <reaction evidence="1 7 8">
        <text>Thiol-dependent hydrolysis of ester, thioester, amide, peptide and isopeptide bonds formed by the C-terminal Gly of ubiquitin (a 76-residue protein attached to proteins as an intracellular targeting signal).</text>
        <dbReference type="EC" id="3.4.19.12"/>
    </reaction>
</comment>
<dbReference type="OrthoDB" id="427186at2759"/>
<dbReference type="PROSITE" id="PS52048">
    <property type="entry name" value="UCH_DOMAIN"/>
    <property type="match status" value="1"/>
</dbReference>
<evidence type="ECO:0000313" key="10">
    <source>
        <dbReference type="EMBL" id="KAF7292768.1"/>
    </source>
</evidence>
<dbReference type="EMBL" id="JACAZF010000011">
    <property type="protein sequence ID" value="KAF7292768.1"/>
    <property type="molecule type" value="Genomic_DNA"/>
</dbReference>
<dbReference type="GO" id="GO:0006511">
    <property type="term" value="P:ubiquitin-dependent protein catabolic process"/>
    <property type="evidence" value="ECO:0007669"/>
    <property type="project" value="UniProtKB-UniRule"/>
</dbReference>
<evidence type="ECO:0000256" key="2">
    <source>
        <dbReference type="ARBA" id="ARBA00009326"/>
    </source>
</evidence>
<organism evidence="10 11">
    <name type="scientific">Mycena indigotica</name>
    <dbReference type="NCBI Taxonomy" id="2126181"/>
    <lineage>
        <taxon>Eukaryota</taxon>
        <taxon>Fungi</taxon>
        <taxon>Dikarya</taxon>
        <taxon>Basidiomycota</taxon>
        <taxon>Agaricomycotina</taxon>
        <taxon>Agaricomycetes</taxon>
        <taxon>Agaricomycetidae</taxon>
        <taxon>Agaricales</taxon>
        <taxon>Marasmiineae</taxon>
        <taxon>Mycenaceae</taxon>
        <taxon>Mycena</taxon>
    </lineage>
</organism>
<name>A0A8H6S4T4_9AGAR</name>
<dbReference type="InterPro" id="IPR038765">
    <property type="entry name" value="Papain-like_cys_pep_sf"/>
</dbReference>
<protein>
    <recommendedName>
        <fullName evidence="8">Ubiquitin carboxyl-terminal hydrolase</fullName>
        <ecNumber evidence="8">3.4.19.12</ecNumber>
    </recommendedName>
</protein>
<dbReference type="Pfam" id="PF01088">
    <property type="entry name" value="Peptidase_C12"/>
    <property type="match status" value="1"/>
</dbReference>
<keyword evidence="3 7" id="KW-0645">Protease</keyword>
<keyword evidence="11" id="KW-1185">Reference proteome</keyword>
<evidence type="ECO:0000256" key="1">
    <source>
        <dbReference type="ARBA" id="ARBA00000707"/>
    </source>
</evidence>
<evidence type="ECO:0000259" key="9">
    <source>
        <dbReference type="PROSITE" id="PS52048"/>
    </source>
</evidence>
<proteinExistence type="inferred from homology"/>
<feature type="active site" description="Nucleophile" evidence="7">
    <location>
        <position position="67"/>
    </location>
</feature>
<dbReference type="GO" id="GO:0016579">
    <property type="term" value="P:protein deubiquitination"/>
    <property type="evidence" value="ECO:0007669"/>
    <property type="project" value="TreeGrafter"/>
</dbReference>
<feature type="active site" description="Proton donor" evidence="7">
    <location>
        <position position="143"/>
    </location>
</feature>
<dbReference type="SUPFAM" id="SSF54001">
    <property type="entry name" value="Cysteine proteinases"/>
    <property type="match status" value="1"/>
</dbReference>
<evidence type="ECO:0000256" key="6">
    <source>
        <dbReference type="ARBA" id="ARBA00022807"/>
    </source>
</evidence>
<evidence type="ECO:0000256" key="4">
    <source>
        <dbReference type="ARBA" id="ARBA00022786"/>
    </source>
</evidence>
<reference evidence="10" key="1">
    <citation type="submission" date="2020-05" db="EMBL/GenBank/DDBJ databases">
        <title>Mycena genomes resolve the evolution of fungal bioluminescence.</title>
        <authorList>
            <person name="Tsai I.J."/>
        </authorList>
    </citation>
    <scope>NUCLEOTIDE SEQUENCE</scope>
    <source>
        <strain evidence="10">171206Taipei</strain>
    </source>
</reference>
<keyword evidence="4 7" id="KW-0833">Ubl conjugation pathway</keyword>
<dbReference type="GO" id="GO:0004843">
    <property type="term" value="F:cysteine-type deubiquitinase activity"/>
    <property type="evidence" value="ECO:0007669"/>
    <property type="project" value="UniProtKB-UniRule"/>
</dbReference>
<evidence type="ECO:0000256" key="3">
    <source>
        <dbReference type="ARBA" id="ARBA00022670"/>
    </source>
</evidence>
<dbReference type="Proteomes" id="UP000636479">
    <property type="component" value="Unassembled WGS sequence"/>
</dbReference>
<dbReference type="EC" id="3.4.19.12" evidence="8"/>
<evidence type="ECO:0000313" key="11">
    <source>
        <dbReference type="Proteomes" id="UP000636479"/>
    </source>
</evidence>
<gene>
    <name evidence="10" type="ORF">MIND_01175400</name>
</gene>
<evidence type="ECO:0000256" key="5">
    <source>
        <dbReference type="ARBA" id="ARBA00022801"/>
    </source>
</evidence>
<keyword evidence="6 7" id="KW-0788">Thiol protease</keyword>
<keyword evidence="5 7" id="KW-0378">Hydrolase</keyword>
<dbReference type="PANTHER" id="PTHR10589">
    <property type="entry name" value="UBIQUITIN CARBOXYL-TERMINAL HYDROLASE"/>
    <property type="match status" value="1"/>
</dbReference>
<dbReference type="PRINTS" id="PR00707">
    <property type="entry name" value="UBCTHYDRLASE"/>
</dbReference>
<feature type="domain" description="UCH catalytic" evidence="9">
    <location>
        <begin position="1"/>
        <end position="209"/>
    </location>
</feature>
<comment type="caution">
    <text evidence="10">The sequence shown here is derived from an EMBL/GenBank/DDBJ whole genome shotgun (WGS) entry which is preliminary data.</text>
</comment>
<dbReference type="GO" id="GO:0005737">
    <property type="term" value="C:cytoplasm"/>
    <property type="evidence" value="ECO:0007669"/>
    <property type="project" value="TreeGrafter"/>
</dbReference>